<dbReference type="EMBL" id="FZOJ01000013">
    <property type="protein sequence ID" value="SNS57578.1"/>
    <property type="molecule type" value="Genomic_DNA"/>
</dbReference>
<reference evidence="1 2" key="1">
    <citation type="submission" date="2017-06" db="EMBL/GenBank/DDBJ databases">
        <authorList>
            <person name="Kim H.J."/>
            <person name="Triplett B.A."/>
        </authorList>
    </citation>
    <scope>NUCLEOTIDE SEQUENCE [LARGE SCALE GENOMIC DNA]</scope>
    <source>
        <strain evidence="1 2">SCA</strain>
    </source>
</reference>
<accession>A0A239FLV3</accession>
<sequence length="52" mass="5856">MENLMRFDGQAQFHPRKYLLSLAEKIPGDGCAIFENTKVVDIKEGDSPKETS</sequence>
<organism evidence="1 2">
    <name type="scientific">Anaerovirgula multivorans</name>
    <dbReference type="NCBI Taxonomy" id="312168"/>
    <lineage>
        <taxon>Bacteria</taxon>
        <taxon>Bacillati</taxon>
        <taxon>Bacillota</taxon>
        <taxon>Clostridia</taxon>
        <taxon>Peptostreptococcales</taxon>
        <taxon>Natronincolaceae</taxon>
        <taxon>Anaerovirgula</taxon>
    </lineage>
</organism>
<protein>
    <submittedName>
        <fullName evidence="1">Uncharacterized protein</fullName>
    </submittedName>
</protein>
<evidence type="ECO:0000313" key="1">
    <source>
        <dbReference type="EMBL" id="SNS57578.1"/>
    </source>
</evidence>
<dbReference type="Proteomes" id="UP000198304">
    <property type="component" value="Unassembled WGS sequence"/>
</dbReference>
<evidence type="ECO:0000313" key="2">
    <source>
        <dbReference type="Proteomes" id="UP000198304"/>
    </source>
</evidence>
<proteinExistence type="predicted"/>
<keyword evidence="2" id="KW-1185">Reference proteome</keyword>
<name>A0A239FLV3_9FIRM</name>
<dbReference type="RefSeq" id="WP_242975136.1">
    <property type="nucleotide sequence ID" value="NZ_FZOJ01000013.1"/>
</dbReference>
<gene>
    <name evidence="1" type="ORF">SAMN05446037_101372</name>
</gene>
<dbReference type="AlphaFoldDB" id="A0A239FLV3"/>